<evidence type="ECO:0000256" key="2">
    <source>
        <dbReference type="ARBA" id="ARBA00023242"/>
    </source>
</evidence>
<keyword evidence="7" id="KW-1185">Reference proteome</keyword>
<feature type="region of interest" description="Disordered" evidence="4">
    <location>
        <begin position="876"/>
        <end position="897"/>
    </location>
</feature>
<dbReference type="InterPro" id="IPR035441">
    <property type="entry name" value="TFIIS/LEDGF_dom_sf"/>
</dbReference>
<protein>
    <submittedName>
        <fullName evidence="6">Mediator complex subunit 26</fullName>
    </submittedName>
</protein>
<dbReference type="GO" id="GO:0005634">
    <property type="term" value="C:nucleus"/>
    <property type="evidence" value="ECO:0007669"/>
    <property type="project" value="UniProtKB-SubCell"/>
</dbReference>
<keyword evidence="2 3" id="KW-0539">Nucleus</keyword>
<feature type="compositionally biased region" description="Low complexity" evidence="4">
    <location>
        <begin position="128"/>
        <end position="150"/>
    </location>
</feature>
<evidence type="ECO:0000313" key="6">
    <source>
        <dbReference type="EMBL" id="EGG21922.1"/>
    </source>
</evidence>
<dbReference type="OMA" id="PMNANET"/>
<feature type="compositionally biased region" description="Basic and acidic residues" evidence="4">
    <location>
        <begin position="364"/>
        <end position="395"/>
    </location>
</feature>
<feature type="compositionally biased region" description="Low complexity" evidence="4">
    <location>
        <begin position="158"/>
        <end position="169"/>
    </location>
</feature>
<dbReference type="PANTHER" id="PTHR46557:SF1">
    <property type="entry name" value="SERINE_THREONINE-PROTEIN PHOSPHATASE 1 REGULATORY SUBUNIT 10"/>
    <property type="match status" value="1"/>
</dbReference>
<dbReference type="Pfam" id="PF08711">
    <property type="entry name" value="Med26"/>
    <property type="match status" value="1"/>
</dbReference>
<evidence type="ECO:0000313" key="7">
    <source>
        <dbReference type="Proteomes" id="UP000007797"/>
    </source>
</evidence>
<proteinExistence type="predicted"/>
<dbReference type="OrthoDB" id="21513at2759"/>
<dbReference type="PROSITE" id="PS51319">
    <property type="entry name" value="TFIIS_N"/>
    <property type="match status" value="1"/>
</dbReference>
<dbReference type="Proteomes" id="UP000007797">
    <property type="component" value="Unassembled WGS sequence"/>
</dbReference>
<feature type="domain" description="TFIIS N-terminal" evidence="5">
    <location>
        <begin position="288"/>
        <end position="363"/>
    </location>
</feature>
<dbReference type="SUPFAM" id="SSF47676">
    <property type="entry name" value="Conserved domain common to transcription factors TFIIS, elongin A, CRSP70"/>
    <property type="match status" value="1"/>
</dbReference>
<reference evidence="7" key="1">
    <citation type="journal article" date="2011" name="Genome Res.">
        <title>Phylogeny-wide analysis of social amoeba genomes highlights ancient origins for complex intercellular communication.</title>
        <authorList>
            <person name="Heidel A.J."/>
            <person name="Lawal H.M."/>
            <person name="Felder M."/>
            <person name="Schilde C."/>
            <person name="Helps N.R."/>
            <person name="Tunggal B."/>
            <person name="Rivero F."/>
            <person name="John U."/>
            <person name="Schleicher M."/>
            <person name="Eichinger L."/>
            <person name="Platzer M."/>
            <person name="Noegel A.A."/>
            <person name="Schaap P."/>
            <person name="Gloeckner G."/>
        </authorList>
    </citation>
    <scope>NUCLEOTIDE SEQUENCE [LARGE SCALE GENOMIC DNA]</scope>
    <source>
        <strain evidence="7">SH3</strain>
    </source>
</reference>
<evidence type="ECO:0000259" key="5">
    <source>
        <dbReference type="PROSITE" id="PS51319"/>
    </source>
</evidence>
<gene>
    <name evidence="6" type="primary">med26</name>
    <name evidence="6" type="ORF">DFA_01808</name>
</gene>
<dbReference type="EMBL" id="GL883010">
    <property type="protein sequence ID" value="EGG21922.1"/>
    <property type="molecule type" value="Genomic_DNA"/>
</dbReference>
<dbReference type="GeneID" id="14874074"/>
<dbReference type="RefSeq" id="XP_004359773.1">
    <property type="nucleotide sequence ID" value="XM_004359716.1"/>
</dbReference>
<feature type="compositionally biased region" description="Low complexity" evidence="4">
    <location>
        <begin position="398"/>
        <end position="421"/>
    </location>
</feature>
<feature type="compositionally biased region" description="Low complexity" evidence="4">
    <location>
        <begin position="480"/>
        <end position="512"/>
    </location>
</feature>
<feature type="compositionally biased region" description="Low complexity" evidence="4">
    <location>
        <begin position="95"/>
        <end position="110"/>
    </location>
</feature>
<feature type="region of interest" description="Disordered" evidence="4">
    <location>
        <begin position="440"/>
        <end position="516"/>
    </location>
</feature>
<dbReference type="GO" id="GO:0072357">
    <property type="term" value="C:PTW/PP1 phosphatase complex"/>
    <property type="evidence" value="ECO:0007669"/>
    <property type="project" value="TreeGrafter"/>
</dbReference>
<organism evidence="6 7">
    <name type="scientific">Cavenderia fasciculata</name>
    <name type="common">Slime mold</name>
    <name type="synonym">Dictyostelium fasciculatum</name>
    <dbReference type="NCBI Taxonomy" id="261658"/>
    <lineage>
        <taxon>Eukaryota</taxon>
        <taxon>Amoebozoa</taxon>
        <taxon>Evosea</taxon>
        <taxon>Eumycetozoa</taxon>
        <taxon>Dictyostelia</taxon>
        <taxon>Acytosteliales</taxon>
        <taxon>Cavenderiaceae</taxon>
        <taxon>Cavenderia</taxon>
    </lineage>
</organism>
<dbReference type="PANTHER" id="PTHR46557">
    <property type="entry name" value="SERINE/THREONINE-PROTEIN PHOSPHATASE 1 REGULATORY SUBUNIT 10-RELATED"/>
    <property type="match status" value="1"/>
</dbReference>
<feature type="region of interest" description="Disordered" evidence="4">
    <location>
        <begin position="1"/>
        <end position="22"/>
    </location>
</feature>
<evidence type="ECO:0000256" key="1">
    <source>
        <dbReference type="ARBA" id="ARBA00004123"/>
    </source>
</evidence>
<dbReference type="AlphaFoldDB" id="F4PUW0"/>
<feature type="compositionally biased region" description="Low complexity" evidence="4">
    <location>
        <begin position="449"/>
        <end position="464"/>
    </location>
</feature>
<feature type="region of interest" description="Disordered" evidence="4">
    <location>
        <begin position="364"/>
        <end position="428"/>
    </location>
</feature>
<dbReference type="GO" id="GO:0000785">
    <property type="term" value="C:chromatin"/>
    <property type="evidence" value="ECO:0007669"/>
    <property type="project" value="TreeGrafter"/>
</dbReference>
<dbReference type="Gene3D" id="1.20.930.10">
    <property type="entry name" value="Conserved domain common to transcription factors TFIIS, elongin A, CRSP70"/>
    <property type="match status" value="1"/>
</dbReference>
<comment type="subcellular location">
    <subcellularLocation>
        <location evidence="1 3">Nucleus</location>
    </subcellularLocation>
</comment>
<dbReference type="InterPro" id="IPR003617">
    <property type="entry name" value="TFIIS/CRSP70_N_sub"/>
</dbReference>
<dbReference type="SMART" id="SM00509">
    <property type="entry name" value="TFS2N"/>
    <property type="match status" value="1"/>
</dbReference>
<feature type="region of interest" description="Disordered" evidence="4">
    <location>
        <begin position="95"/>
        <end position="189"/>
    </location>
</feature>
<dbReference type="KEGG" id="dfa:DFA_01808"/>
<dbReference type="InterPro" id="IPR017923">
    <property type="entry name" value="TFIIS_N"/>
</dbReference>
<dbReference type="CDD" id="cd00183">
    <property type="entry name" value="TFIIS_I"/>
    <property type="match status" value="1"/>
</dbReference>
<feature type="compositionally biased region" description="Basic and acidic residues" evidence="4">
    <location>
        <begin position="170"/>
        <end position="179"/>
    </location>
</feature>
<name>F4PUW0_CACFS</name>
<sequence length="897" mass="101210">MSYNSTTIQNNNSSSSYYSNNNNNNNNTNMTATFIDYMLGIMNTIDIPQKHFEPSQESNALQSYYYLLYERSQQYQEYVTVTYNTPVVEDTAANTTTTSTSSYSSSTTTPLSPPPTTTIQSINSTLLTTPPISTSPPSTTTSSSSTEQPQQPQPPQQPKTTSTTTTTTSSKEKKEKEKPSSSSTTSKHVASKPLPIIGYQLTDELPTLEQYIFLNPLPKDLVANAANPKKKNWRDDKGSLSIVDRVPLFIQEFTVAASWSQLREFINVLENKITNSCRKRYVEEGGLRQLHTCLKYTQVSQCLPREIIAILKALKQLPITLEHLQKESGVGKIVRGLKKHDNASVRDLATDLERIWMNLVKSTNKDKEKEKEKEEDPKKRSRDSTIEKDPKKVKGDNGSSTSSTSGTALNKSQQQKQQSQSPTLPGVKKDLKEFEDLFMTKLGKQKDNSSSTTTTTGAATSGTSFVLPIYPTRKKQDNLPTPTTTTTTSTTPTSITSTKPTSPITNPTITKPQLPTINITSSGMESISLLDMTKVAPRNTASSSGWDLPVGVPEEDFEVVPDPNRRKSSKGRVNVRWAPDDKLLQIKEFESNEEIEEGDHDGIDFEKARQMEHDSEKLHHRQREIVATIEYKAPATIDANQISSYVYRPGTDSKERAKQLERENYTLMEIFLDSNIPENPQEPTDLEPDYDDSQVPIIPAEKPSAAAPTTPTTTTTLQYNDKIVPMNANETLDPSQIDEILSSFDTVNNNNNINQQPLPSQQPLQQAYSQNNHFNNNNNNNNNNYMGWSNQSYGNNNMNYNNNMWNNNNNYNNNNNMWNNNNNNMNNNNMNYNNYNNNNNQAAWNNNNNNNNMWNNNNNMNYNNNNNNMNNNYNNNNTWNNNNNNNMWNNNPMNNQN</sequence>
<accession>F4PUW0</accession>
<dbReference type="GO" id="GO:0008157">
    <property type="term" value="F:protein phosphatase 1 binding"/>
    <property type="evidence" value="ECO:0007669"/>
    <property type="project" value="TreeGrafter"/>
</dbReference>
<evidence type="ECO:0000256" key="3">
    <source>
        <dbReference type="PROSITE-ProRule" id="PRU00649"/>
    </source>
</evidence>
<evidence type="ECO:0000256" key="4">
    <source>
        <dbReference type="SAM" id="MobiDB-lite"/>
    </source>
</evidence>